<sequence length="167" mass="18031">MIGNTTDADTTPPGPWQASARVVPPSWTDFNGHMNEARYLQAFSQATDELMAFLGCDADYIAAGQSFFTAETHLRHLDEVMAGATIRIAILVLAGEGRRMHLFSQMFEGDRPVATAEQMLIHMDLAARRATPPGSTVARALARLTAAHAALPRPAGIGRHVGQPRDP</sequence>
<evidence type="ECO:0008006" key="4">
    <source>
        <dbReference type="Google" id="ProtNLM"/>
    </source>
</evidence>
<dbReference type="CDD" id="cd00586">
    <property type="entry name" value="4HBT"/>
    <property type="match status" value="1"/>
</dbReference>
<keyword evidence="3" id="KW-1185">Reference proteome</keyword>
<dbReference type="Pfam" id="PF13279">
    <property type="entry name" value="4HBT_2"/>
    <property type="match status" value="1"/>
</dbReference>
<dbReference type="InterPro" id="IPR029069">
    <property type="entry name" value="HotDog_dom_sf"/>
</dbReference>
<gene>
    <name evidence="2" type="ORF">BV394_03465</name>
</gene>
<reference evidence="2 3" key="1">
    <citation type="submission" date="2017-01" db="EMBL/GenBank/DDBJ databases">
        <title>Genomic analysis of Xuhuaishuia manganoxidans DY6-4.</title>
        <authorList>
            <person name="Wang X."/>
        </authorList>
    </citation>
    <scope>NUCLEOTIDE SEQUENCE [LARGE SCALE GENOMIC DNA]</scope>
    <source>
        <strain evidence="2 3">DY6-4</strain>
    </source>
</reference>
<name>A0A1U7DG00_9RHOB</name>
<evidence type="ECO:0000313" key="2">
    <source>
        <dbReference type="EMBL" id="APX88902.1"/>
    </source>
</evidence>
<protein>
    <recommendedName>
        <fullName evidence="4">Acyl-CoA thioester hydrolase</fullName>
    </recommendedName>
</protein>
<organism evidence="2 3">
    <name type="scientific">Brevirhabdus pacifica</name>
    <dbReference type="NCBI Taxonomy" id="1267768"/>
    <lineage>
        <taxon>Bacteria</taxon>
        <taxon>Pseudomonadati</taxon>
        <taxon>Pseudomonadota</taxon>
        <taxon>Alphaproteobacteria</taxon>
        <taxon>Rhodobacterales</taxon>
        <taxon>Paracoccaceae</taxon>
        <taxon>Brevirhabdus</taxon>
    </lineage>
</organism>
<dbReference type="EMBL" id="CP019124">
    <property type="protein sequence ID" value="APX88902.1"/>
    <property type="molecule type" value="Genomic_DNA"/>
</dbReference>
<proteinExistence type="predicted"/>
<dbReference type="OrthoDB" id="164654at2"/>
<evidence type="ECO:0000256" key="1">
    <source>
        <dbReference type="SAM" id="MobiDB-lite"/>
    </source>
</evidence>
<dbReference type="AlphaFoldDB" id="A0A1U7DG00"/>
<dbReference type="RefSeq" id="WP_076978925.1">
    <property type="nucleotide sequence ID" value="NZ_CP019124.1"/>
</dbReference>
<feature type="region of interest" description="Disordered" evidence="1">
    <location>
        <begin position="1"/>
        <end position="20"/>
    </location>
</feature>
<accession>A0A1U7DG00</accession>
<dbReference type="Proteomes" id="UP000187266">
    <property type="component" value="Chromosome"/>
</dbReference>
<evidence type="ECO:0000313" key="3">
    <source>
        <dbReference type="Proteomes" id="UP000187266"/>
    </source>
</evidence>
<dbReference type="STRING" id="1267768.BV394_03465"/>
<dbReference type="Gene3D" id="3.10.129.10">
    <property type="entry name" value="Hotdog Thioesterase"/>
    <property type="match status" value="1"/>
</dbReference>
<dbReference type="SUPFAM" id="SSF54637">
    <property type="entry name" value="Thioesterase/thiol ester dehydrase-isomerase"/>
    <property type="match status" value="1"/>
</dbReference>